<evidence type="ECO:0000256" key="3">
    <source>
        <dbReference type="ARBA" id="ARBA00022692"/>
    </source>
</evidence>
<dbReference type="AlphaFoldDB" id="A0A2H1CTE2"/>
<dbReference type="Proteomes" id="UP000230066">
    <property type="component" value="Unassembled WGS sequence"/>
</dbReference>
<comment type="subcellular location">
    <subcellularLocation>
        <location evidence="1">Cell membrane</location>
        <topology evidence="1">Multi-pass membrane protein</topology>
    </subcellularLocation>
</comment>
<feature type="compositionally biased region" description="Polar residues" evidence="10">
    <location>
        <begin position="326"/>
        <end position="348"/>
    </location>
</feature>
<dbReference type="GO" id="GO:0043410">
    <property type="term" value="P:positive regulation of MAPK cascade"/>
    <property type="evidence" value="ECO:0007669"/>
    <property type="project" value="TreeGrafter"/>
</dbReference>
<feature type="region of interest" description="Disordered" evidence="10">
    <location>
        <begin position="311"/>
        <end position="390"/>
    </location>
</feature>
<feature type="transmembrane region" description="Helical" evidence="11">
    <location>
        <begin position="195"/>
        <end position="215"/>
    </location>
</feature>
<feature type="transmembrane region" description="Helical" evidence="11">
    <location>
        <begin position="513"/>
        <end position="532"/>
    </location>
</feature>
<evidence type="ECO:0000256" key="11">
    <source>
        <dbReference type="SAM" id="Phobius"/>
    </source>
</evidence>
<proteinExistence type="predicted"/>
<feature type="transmembrane region" description="Helical" evidence="11">
    <location>
        <begin position="61"/>
        <end position="81"/>
    </location>
</feature>
<evidence type="ECO:0000256" key="7">
    <source>
        <dbReference type="ARBA" id="ARBA00023157"/>
    </source>
</evidence>
<evidence type="ECO:0000256" key="8">
    <source>
        <dbReference type="ARBA" id="ARBA00023170"/>
    </source>
</evidence>
<evidence type="ECO:0000313" key="14">
    <source>
        <dbReference type="Proteomes" id="UP000230066"/>
    </source>
</evidence>
<dbReference type="PRINTS" id="PR00237">
    <property type="entry name" value="GPCRRHODOPSN"/>
</dbReference>
<evidence type="ECO:0000256" key="1">
    <source>
        <dbReference type="ARBA" id="ARBA00004651"/>
    </source>
</evidence>
<feature type="transmembrane region" description="Helical" evidence="11">
    <location>
        <begin position="477"/>
        <end position="501"/>
    </location>
</feature>
<keyword evidence="4 11" id="KW-1133">Transmembrane helix</keyword>
<dbReference type="GO" id="GO:0005886">
    <property type="term" value="C:plasma membrane"/>
    <property type="evidence" value="ECO:0007669"/>
    <property type="project" value="UniProtKB-SubCell"/>
</dbReference>
<keyword evidence="6 11" id="KW-0472">Membrane</keyword>
<dbReference type="GO" id="GO:0071880">
    <property type="term" value="P:adenylate cyclase-activating adrenergic receptor signaling pathway"/>
    <property type="evidence" value="ECO:0007669"/>
    <property type="project" value="TreeGrafter"/>
</dbReference>
<accession>A0A2H1CTE2</accession>
<evidence type="ECO:0000256" key="6">
    <source>
        <dbReference type="ARBA" id="ARBA00023136"/>
    </source>
</evidence>
<evidence type="ECO:0000256" key="9">
    <source>
        <dbReference type="ARBA" id="ARBA00023224"/>
    </source>
</evidence>
<dbReference type="CDD" id="cd00637">
    <property type="entry name" value="7tm_classA_rhodopsin-like"/>
    <property type="match status" value="1"/>
</dbReference>
<keyword evidence="3 11" id="KW-0812">Transmembrane</keyword>
<feature type="transmembrane region" description="Helical" evidence="11">
    <location>
        <begin position="141"/>
        <end position="167"/>
    </location>
</feature>
<dbReference type="PANTHER" id="PTHR24248">
    <property type="entry name" value="ADRENERGIC RECEPTOR-RELATED G-PROTEIN COUPLED RECEPTOR"/>
    <property type="match status" value="1"/>
</dbReference>
<comment type="caution">
    <text evidence="13">The sequence shown here is derived from an EMBL/GenBank/DDBJ whole genome shotgun (WGS) entry which is preliminary data.</text>
</comment>
<evidence type="ECO:0000256" key="10">
    <source>
        <dbReference type="SAM" id="MobiDB-lite"/>
    </source>
</evidence>
<evidence type="ECO:0000313" key="13">
    <source>
        <dbReference type="EMBL" id="THD28032.1"/>
    </source>
</evidence>
<keyword evidence="14" id="KW-1185">Reference proteome</keyword>
<keyword evidence="9" id="KW-0807">Transducer</keyword>
<dbReference type="InterPro" id="IPR017452">
    <property type="entry name" value="GPCR_Rhodpsn_7TM"/>
</dbReference>
<dbReference type="SUPFAM" id="SSF81321">
    <property type="entry name" value="Family A G protein-coupled receptor-like"/>
    <property type="match status" value="1"/>
</dbReference>
<dbReference type="Gene3D" id="1.20.1070.10">
    <property type="entry name" value="Rhodopsin 7-helix transmembrane proteins"/>
    <property type="match status" value="2"/>
</dbReference>
<keyword evidence="7" id="KW-1015">Disulfide bond</keyword>
<feature type="transmembrane region" description="Helical" evidence="11">
    <location>
        <begin position="101"/>
        <end position="120"/>
    </location>
</feature>
<dbReference type="Pfam" id="PF00001">
    <property type="entry name" value="7tm_1"/>
    <property type="match status" value="1"/>
</dbReference>
<organism evidence="13 14">
    <name type="scientific">Fasciola hepatica</name>
    <name type="common">Liver fluke</name>
    <dbReference type="NCBI Taxonomy" id="6192"/>
    <lineage>
        <taxon>Eukaryota</taxon>
        <taxon>Metazoa</taxon>
        <taxon>Spiralia</taxon>
        <taxon>Lophotrochozoa</taxon>
        <taxon>Platyhelminthes</taxon>
        <taxon>Trematoda</taxon>
        <taxon>Digenea</taxon>
        <taxon>Plagiorchiida</taxon>
        <taxon>Echinostomata</taxon>
        <taxon>Echinostomatoidea</taxon>
        <taxon>Fasciolidae</taxon>
        <taxon>Fasciola</taxon>
    </lineage>
</organism>
<keyword evidence="5" id="KW-0297">G-protein coupled receptor</keyword>
<dbReference type="PANTHER" id="PTHR24248:SF199">
    <property type="entry name" value="IP13425P-RELATED"/>
    <property type="match status" value="1"/>
</dbReference>
<feature type="domain" description="G-protein coupled receptors family 1 profile" evidence="12">
    <location>
        <begin position="39"/>
        <end position="529"/>
    </location>
</feature>
<dbReference type="PROSITE" id="PS50262">
    <property type="entry name" value="G_PROTEIN_RECEP_F1_2"/>
    <property type="match status" value="1"/>
</dbReference>
<sequence length="591" mass="65309">MDAALNQSNLLPQGNTVNQIGLISFTVLVCILDLWILTANGFVLFSLNRGTRTRFNVTRKLLTSLACADLAIGLFVIPWAIATELFKWSLLSSSNICHWGLSLDIFFSTASMYSLTVIAFDQYIGVCYALRYNQMLAGARVTILISSPWIASLINAIPMLGFAKWYLVLRTAYMEREISGSAMTCSLHDAGSLMRVYWCLLGFCPPLVLVSFSHFRVCKRVIQNIRGLHSGVIQDKEELVRLKPPPGPNASPTCTTQEPKVSSMRVHIGGQPCYMRLNKNQSKNGGPEIFSHLPSTLKCGFLIMSTSIPAKKCGKSTAGTDRRSPTVDTAQTKNHSMQALNKSRSGSGLYNELTGDSRESGSGLGKRNSMDNQSTSLLKPPRWLPSRSFSRKSDSEFASLRAMRRCALMPMQPRITHSASTEITTATDLEITHSNQDEQAPMSRSSANTIAVASFSEAPMNPPESRLKREVKAVCQFGVNCAIVFCGWVPFIFVHLVHAWLPSDTVPSFVLYWFYWMRFFCTALNPVVCGSTSEELRKAFRNLIYCGQPKQEKKALKRLVLAGLGAAGLSYGRPIIPSAIHKNPSKNSINT</sequence>
<feature type="transmembrane region" description="Helical" evidence="11">
    <location>
        <begin position="20"/>
        <end position="45"/>
    </location>
</feature>
<dbReference type="GO" id="GO:0004993">
    <property type="term" value="F:G protein-coupled serotonin receptor activity"/>
    <property type="evidence" value="ECO:0007669"/>
    <property type="project" value="UniProtKB-ARBA"/>
</dbReference>
<name>A0A2H1CTE2_FASHE</name>
<protein>
    <recommendedName>
        <fullName evidence="12">G-protein coupled receptors family 1 profile domain-containing protein</fullName>
    </recommendedName>
</protein>
<gene>
    <name evidence="13" type="ORF">D915_001146</name>
</gene>
<dbReference type="InterPro" id="IPR000276">
    <property type="entry name" value="GPCR_Rhodpsn"/>
</dbReference>
<evidence type="ECO:0000256" key="2">
    <source>
        <dbReference type="ARBA" id="ARBA00022475"/>
    </source>
</evidence>
<evidence type="ECO:0000259" key="12">
    <source>
        <dbReference type="PROSITE" id="PS50262"/>
    </source>
</evidence>
<evidence type="ECO:0000256" key="4">
    <source>
        <dbReference type="ARBA" id="ARBA00022989"/>
    </source>
</evidence>
<dbReference type="EMBL" id="JXXN02000255">
    <property type="protein sequence ID" value="THD28032.1"/>
    <property type="molecule type" value="Genomic_DNA"/>
</dbReference>
<keyword evidence="8" id="KW-0675">Receptor</keyword>
<reference evidence="13" key="1">
    <citation type="submission" date="2019-03" db="EMBL/GenBank/DDBJ databases">
        <title>Improved annotation for the trematode Fasciola hepatica.</title>
        <authorList>
            <person name="Choi Y.-J."/>
            <person name="Martin J."/>
            <person name="Mitreva M."/>
        </authorList>
    </citation>
    <scope>NUCLEOTIDE SEQUENCE [LARGE SCALE GENOMIC DNA]</scope>
</reference>
<keyword evidence="2" id="KW-1003">Cell membrane</keyword>
<evidence type="ECO:0000256" key="5">
    <source>
        <dbReference type="ARBA" id="ARBA00023040"/>
    </source>
</evidence>